<keyword evidence="3" id="KW-1185">Reference proteome</keyword>
<dbReference type="Pfam" id="PF00069">
    <property type="entry name" value="Pkinase"/>
    <property type="match status" value="1"/>
</dbReference>
<keyword evidence="2" id="KW-0418">Kinase</keyword>
<dbReference type="InParanoid" id="A0A369J2A8"/>
<keyword evidence="2" id="KW-0808">Transferase</keyword>
<dbReference type="PROSITE" id="PS00108">
    <property type="entry name" value="PROTEIN_KINASE_ST"/>
    <property type="match status" value="1"/>
</dbReference>
<accession>A0A369J2A8</accession>
<dbReference type="SUPFAM" id="SSF56112">
    <property type="entry name" value="Protein kinase-like (PK-like)"/>
    <property type="match status" value="1"/>
</dbReference>
<dbReference type="EMBL" id="LUEZ02000100">
    <property type="protein sequence ID" value="RDB14525.1"/>
    <property type="molecule type" value="Genomic_DNA"/>
</dbReference>
<evidence type="ECO:0000313" key="2">
    <source>
        <dbReference type="EMBL" id="RDB14525.1"/>
    </source>
</evidence>
<protein>
    <submittedName>
        <fullName evidence="2">Serine/threonine-protein kinase fhkC</fullName>
    </submittedName>
</protein>
<feature type="domain" description="Protein kinase" evidence="1">
    <location>
        <begin position="1"/>
        <end position="259"/>
    </location>
</feature>
<dbReference type="PROSITE" id="PS50011">
    <property type="entry name" value="PROTEIN_KINASE_DOM"/>
    <property type="match status" value="1"/>
</dbReference>
<dbReference type="PANTHER" id="PTHR24347">
    <property type="entry name" value="SERINE/THREONINE-PROTEIN KINASE"/>
    <property type="match status" value="1"/>
</dbReference>
<dbReference type="InterPro" id="IPR011009">
    <property type="entry name" value="Kinase-like_dom_sf"/>
</dbReference>
<evidence type="ECO:0000259" key="1">
    <source>
        <dbReference type="PROSITE" id="PS50011"/>
    </source>
</evidence>
<name>A0A369J2A8_HYPMA</name>
<proteinExistence type="predicted"/>
<reference evidence="2" key="1">
    <citation type="submission" date="2018-04" db="EMBL/GenBank/DDBJ databases">
        <title>Whole genome sequencing of Hypsizygus marmoreus.</title>
        <authorList>
            <person name="Choi I.-G."/>
            <person name="Min B."/>
            <person name="Kim J.-G."/>
            <person name="Kim S."/>
            <person name="Oh Y.-L."/>
            <person name="Kong W.-S."/>
            <person name="Park H."/>
            <person name="Jeong J."/>
            <person name="Song E.-S."/>
        </authorList>
    </citation>
    <scope>NUCLEOTIDE SEQUENCE [LARGE SCALE GENOMIC DNA]</scope>
    <source>
        <strain evidence="2">51987-8</strain>
    </source>
</reference>
<dbReference type="GO" id="GO:0005524">
    <property type="term" value="F:ATP binding"/>
    <property type="evidence" value="ECO:0007669"/>
    <property type="project" value="InterPro"/>
</dbReference>
<sequence>MGAVSVSGVLLREQWVSISISLDGWVQHRTRARRFYVQKLRQEKGSDFPCLCLLVIYLSWTKINLDYSYNLDLVMELVVNGNLLGYITATDGIPEYKAKQISWDLCNGMQYLHSRGIVHRDLKPENVLVVSFVPIIVKIADFGLAKIFHEGTMLRSVCGTPNHMAPEVWLTSDVSEYGLVVDSWSMGVMTFIMLSCFFPFLYDDDEILCPDDFYRRRQIQWDCLPDETSWRARDFIQRLLVHNAMGRLSFQHALQHVWFLDVAPRRISAQTCTSTSTQEVEEVRQILVDI</sequence>
<dbReference type="Gene3D" id="1.10.510.10">
    <property type="entry name" value="Transferase(Phosphotransferase) domain 1"/>
    <property type="match status" value="1"/>
</dbReference>
<organism evidence="2 3">
    <name type="scientific">Hypsizygus marmoreus</name>
    <name type="common">White beech mushroom</name>
    <name type="synonym">Agaricus marmoreus</name>
    <dbReference type="NCBI Taxonomy" id="39966"/>
    <lineage>
        <taxon>Eukaryota</taxon>
        <taxon>Fungi</taxon>
        <taxon>Dikarya</taxon>
        <taxon>Basidiomycota</taxon>
        <taxon>Agaricomycotina</taxon>
        <taxon>Agaricomycetes</taxon>
        <taxon>Agaricomycetidae</taxon>
        <taxon>Agaricales</taxon>
        <taxon>Tricholomatineae</taxon>
        <taxon>Lyophyllaceae</taxon>
        <taxon>Hypsizygus</taxon>
    </lineage>
</organism>
<dbReference type="STRING" id="39966.A0A369J2A8"/>
<evidence type="ECO:0000313" key="3">
    <source>
        <dbReference type="Proteomes" id="UP000076154"/>
    </source>
</evidence>
<dbReference type="Proteomes" id="UP000076154">
    <property type="component" value="Unassembled WGS sequence"/>
</dbReference>
<dbReference type="AlphaFoldDB" id="A0A369J2A8"/>
<dbReference type="OrthoDB" id="4062651at2759"/>
<dbReference type="GO" id="GO:0004672">
    <property type="term" value="F:protein kinase activity"/>
    <property type="evidence" value="ECO:0007669"/>
    <property type="project" value="InterPro"/>
</dbReference>
<dbReference type="InterPro" id="IPR000719">
    <property type="entry name" value="Prot_kinase_dom"/>
</dbReference>
<dbReference type="SMART" id="SM00220">
    <property type="entry name" value="S_TKc"/>
    <property type="match status" value="1"/>
</dbReference>
<dbReference type="InterPro" id="IPR008271">
    <property type="entry name" value="Ser/Thr_kinase_AS"/>
</dbReference>
<comment type="caution">
    <text evidence="2">The sequence shown here is derived from an EMBL/GenBank/DDBJ whole genome shotgun (WGS) entry which is preliminary data.</text>
</comment>
<gene>
    <name evidence="2" type="primary">fhkC_0</name>
    <name evidence="2" type="ORF">Hypma_016627</name>
</gene>